<evidence type="ECO:0000256" key="7">
    <source>
        <dbReference type="ARBA" id="ARBA00023004"/>
    </source>
</evidence>
<dbReference type="InterPro" id="IPR026259">
    <property type="entry name" value="MauG/Cytc_peroxidase"/>
</dbReference>
<gene>
    <name evidence="11" type="ORF">RFN29_15555</name>
</gene>
<dbReference type="InterPro" id="IPR051395">
    <property type="entry name" value="Cytochrome_c_Peroxidase/MauG"/>
</dbReference>
<feature type="domain" description="Cytochrome c" evidence="10">
    <location>
        <begin position="248"/>
        <end position="401"/>
    </location>
</feature>
<dbReference type="PIRSF" id="PIRSF000294">
    <property type="entry name" value="Cytochrome-c_peroxidase"/>
    <property type="match status" value="1"/>
</dbReference>
<dbReference type="RefSeq" id="WP_320226972.1">
    <property type="nucleotide sequence ID" value="NZ_JAVIJC010000014.1"/>
</dbReference>
<evidence type="ECO:0000256" key="8">
    <source>
        <dbReference type="PROSITE-ProRule" id="PRU00433"/>
    </source>
</evidence>
<keyword evidence="6" id="KW-0560">Oxidoreductase</keyword>
<dbReference type="PROSITE" id="PS51007">
    <property type="entry name" value="CYTC"/>
    <property type="match status" value="2"/>
</dbReference>
<keyword evidence="7 8" id="KW-0408">Iron</keyword>
<dbReference type="Pfam" id="PF03150">
    <property type="entry name" value="CCP_MauG"/>
    <property type="match status" value="1"/>
</dbReference>
<dbReference type="InterPro" id="IPR036909">
    <property type="entry name" value="Cyt_c-like_dom_sf"/>
</dbReference>
<dbReference type="Proteomes" id="UP001271249">
    <property type="component" value="Unassembled WGS sequence"/>
</dbReference>
<evidence type="ECO:0000313" key="12">
    <source>
        <dbReference type="Proteomes" id="UP001271249"/>
    </source>
</evidence>
<proteinExistence type="predicted"/>
<evidence type="ECO:0000256" key="3">
    <source>
        <dbReference type="ARBA" id="ARBA00022723"/>
    </source>
</evidence>
<keyword evidence="3 8" id="KW-0479">Metal-binding</keyword>
<comment type="subcellular location">
    <subcellularLocation>
        <location evidence="1">Periplasm</location>
    </subcellularLocation>
</comment>
<organism evidence="11 12">
    <name type="scientific">Mesorhizobium captivum</name>
    <dbReference type="NCBI Taxonomy" id="3072319"/>
    <lineage>
        <taxon>Bacteria</taxon>
        <taxon>Pseudomonadati</taxon>
        <taxon>Pseudomonadota</taxon>
        <taxon>Alphaproteobacteria</taxon>
        <taxon>Hyphomicrobiales</taxon>
        <taxon>Phyllobacteriaceae</taxon>
        <taxon>Mesorhizobium</taxon>
    </lineage>
</organism>
<evidence type="ECO:0000256" key="9">
    <source>
        <dbReference type="SAM" id="SignalP"/>
    </source>
</evidence>
<dbReference type="GO" id="GO:0004601">
    <property type="term" value="F:peroxidase activity"/>
    <property type="evidence" value="ECO:0007669"/>
    <property type="project" value="UniProtKB-KW"/>
</dbReference>
<dbReference type="Gene3D" id="1.10.760.10">
    <property type="entry name" value="Cytochrome c-like domain"/>
    <property type="match status" value="2"/>
</dbReference>
<sequence length="402" mass="43551">MRRLARVASLATLAALALLGGCGKPQFSDAEKKNIASLALNTLPALKADTMNQYADVPAAAALGSTLFFDVGMSRDGTVSCSTCHKIDRQFQDDLPQAVGVGRANRRTMPLAGVARDPWFFWDGRRDSLWAQALTPLENPLEQAGNRAAFAHYIKNRFGERYERIFGPLPDLSTVPANASPLGTDAEKAAWNAMPASQADDVNRVFANIGKAIAAFERSIEPQQTRFDRFAIDLAAGAEPQDDAAFSPEETLGLKLFIGKANCVTCHNGPRFTDNAFHNTGVPPVKDLPPDRGRVDAVAQVQADPFNCFGKFRDGEASACRELRFMVKDGQQLVRAYKTPSLRGAATRAPYMHAGQFSSLDEVVAHYSKAPAAVEGVSEVHPLDLSDRERAALVAFLKTLSE</sequence>
<feature type="domain" description="Cytochrome c" evidence="10">
    <location>
        <begin position="59"/>
        <end position="210"/>
    </location>
</feature>
<evidence type="ECO:0000256" key="4">
    <source>
        <dbReference type="ARBA" id="ARBA00022729"/>
    </source>
</evidence>
<feature type="chain" id="PRO_5047416023" evidence="9">
    <location>
        <begin position="18"/>
        <end position="402"/>
    </location>
</feature>
<dbReference type="EMBL" id="JAVIJC010000014">
    <property type="protein sequence ID" value="MDX8492993.1"/>
    <property type="molecule type" value="Genomic_DNA"/>
</dbReference>
<evidence type="ECO:0000256" key="5">
    <source>
        <dbReference type="ARBA" id="ARBA00022764"/>
    </source>
</evidence>
<comment type="caution">
    <text evidence="11">The sequence shown here is derived from an EMBL/GenBank/DDBJ whole genome shotgun (WGS) entry which is preliminary data.</text>
</comment>
<protein>
    <submittedName>
        <fullName evidence="11">Cytochrome c peroxidase</fullName>
    </submittedName>
</protein>
<evidence type="ECO:0000256" key="6">
    <source>
        <dbReference type="ARBA" id="ARBA00023002"/>
    </source>
</evidence>
<keyword evidence="11" id="KW-0575">Peroxidase</keyword>
<dbReference type="PANTHER" id="PTHR30600">
    <property type="entry name" value="CYTOCHROME C PEROXIDASE-RELATED"/>
    <property type="match status" value="1"/>
</dbReference>
<evidence type="ECO:0000256" key="1">
    <source>
        <dbReference type="ARBA" id="ARBA00004418"/>
    </source>
</evidence>
<dbReference type="PROSITE" id="PS51257">
    <property type="entry name" value="PROKAR_LIPOPROTEIN"/>
    <property type="match status" value="1"/>
</dbReference>
<evidence type="ECO:0000256" key="2">
    <source>
        <dbReference type="ARBA" id="ARBA00022617"/>
    </source>
</evidence>
<keyword evidence="5" id="KW-0574">Periplasm</keyword>
<keyword evidence="2 8" id="KW-0349">Heme</keyword>
<dbReference type="InterPro" id="IPR004852">
    <property type="entry name" value="Di-haem_cyt_c_peroxidsae"/>
</dbReference>
<feature type="signal peptide" evidence="9">
    <location>
        <begin position="1"/>
        <end position="17"/>
    </location>
</feature>
<keyword evidence="12" id="KW-1185">Reference proteome</keyword>
<evidence type="ECO:0000259" key="10">
    <source>
        <dbReference type="PROSITE" id="PS51007"/>
    </source>
</evidence>
<evidence type="ECO:0000313" key="11">
    <source>
        <dbReference type="EMBL" id="MDX8492993.1"/>
    </source>
</evidence>
<dbReference type="InterPro" id="IPR009056">
    <property type="entry name" value="Cyt_c-like_dom"/>
</dbReference>
<accession>A0ABU4Z1R5</accession>
<reference evidence="11 12" key="1">
    <citation type="submission" date="2023-08" db="EMBL/GenBank/DDBJ databases">
        <title>Implementing the SeqCode for naming new Mesorhizobium species isolated from Vachellia karroo root nodules.</title>
        <authorList>
            <person name="Van Lill M."/>
        </authorList>
    </citation>
    <scope>NUCLEOTIDE SEQUENCE [LARGE SCALE GENOMIC DNA]</scope>
    <source>
        <strain evidence="11 12">VK22B</strain>
    </source>
</reference>
<keyword evidence="4 9" id="KW-0732">Signal</keyword>
<dbReference type="SUPFAM" id="SSF46626">
    <property type="entry name" value="Cytochrome c"/>
    <property type="match status" value="2"/>
</dbReference>
<name>A0ABU4Z1R5_9HYPH</name>